<gene>
    <name evidence="1" type="ORF">WSS_A07909</name>
</gene>
<name>K8XYA8_RHOOP</name>
<dbReference type="EMBL" id="AJYC02000022">
    <property type="protein sequence ID" value="EKT83282.1"/>
    <property type="molecule type" value="Genomic_DNA"/>
</dbReference>
<sequence>MVQTWFQGPNPILDDQPPALLPRAGDLSDVGPKVLAAARQFVSTAR</sequence>
<protein>
    <submittedName>
        <fullName evidence="1">Uncharacterized protein</fullName>
    </submittedName>
</protein>
<dbReference type="Proteomes" id="UP000005951">
    <property type="component" value="Unassembled WGS sequence"/>
</dbReference>
<proteinExistence type="predicted"/>
<accession>K8XYA8</accession>
<evidence type="ECO:0000313" key="1">
    <source>
        <dbReference type="EMBL" id="EKT83282.1"/>
    </source>
</evidence>
<comment type="caution">
    <text evidence="1">The sequence shown here is derived from an EMBL/GenBank/DDBJ whole genome shotgun (WGS) entry which is preliminary data.</text>
</comment>
<reference evidence="1 2" key="1">
    <citation type="journal article" date="2013" name="Genome Announc.">
        <title>Draft Genome Sequence of Rhodococcus opacus Strain M213 Shows a Diverse Catabolic Potential.</title>
        <authorList>
            <person name="Pathak A."/>
            <person name="Green S.J."/>
            <person name="Ogram A."/>
            <person name="Chauhan A."/>
        </authorList>
    </citation>
    <scope>NUCLEOTIDE SEQUENCE [LARGE SCALE GENOMIC DNA]</scope>
    <source>
        <strain evidence="1 2">M213</strain>
    </source>
</reference>
<evidence type="ECO:0000313" key="2">
    <source>
        <dbReference type="Proteomes" id="UP000005951"/>
    </source>
</evidence>
<organism evidence="1 2">
    <name type="scientific">Rhodococcus opacus M213</name>
    <dbReference type="NCBI Taxonomy" id="1129896"/>
    <lineage>
        <taxon>Bacteria</taxon>
        <taxon>Bacillati</taxon>
        <taxon>Actinomycetota</taxon>
        <taxon>Actinomycetes</taxon>
        <taxon>Mycobacteriales</taxon>
        <taxon>Nocardiaceae</taxon>
        <taxon>Rhodococcus</taxon>
    </lineage>
</organism>
<dbReference type="AlphaFoldDB" id="K8XYA8"/>